<sequence>MNAPPLSNAAAPDWPVVTATDRARLHRWLKRLPAEALAAELMDLIDSADEVAPQDVPADVVTMNSQVVLGQAPGEGERRLTLCYPPDADVAAGRVSVLSPVGMALLGRRQGDAVELTGPDGQRDTLRILGVVFQPEADGQYTL</sequence>
<name>A0ABQ6C2T6_9BURK</name>
<dbReference type="InterPro" id="IPR018151">
    <property type="entry name" value="TF_GreA/GreB_CS"/>
</dbReference>
<dbReference type="Pfam" id="PF01272">
    <property type="entry name" value="GreA_GreB"/>
    <property type="match status" value="1"/>
</dbReference>
<dbReference type="RefSeq" id="WP_284307260.1">
    <property type="nucleotide sequence ID" value="NZ_BSPB01000008.1"/>
</dbReference>
<keyword evidence="2" id="KW-0251">Elongation factor</keyword>
<dbReference type="EMBL" id="BSPB01000008">
    <property type="protein sequence ID" value="GLS14059.1"/>
    <property type="molecule type" value="Genomic_DNA"/>
</dbReference>
<organism evidence="2 3">
    <name type="scientific">Hydrogenophaga electricum</name>
    <dbReference type="NCBI Taxonomy" id="1230953"/>
    <lineage>
        <taxon>Bacteria</taxon>
        <taxon>Pseudomonadati</taxon>
        <taxon>Pseudomonadota</taxon>
        <taxon>Betaproteobacteria</taxon>
        <taxon>Burkholderiales</taxon>
        <taxon>Comamonadaceae</taxon>
        <taxon>Hydrogenophaga</taxon>
    </lineage>
</organism>
<protein>
    <submittedName>
        <fullName evidence="2">Transcription elongation factor</fullName>
    </submittedName>
</protein>
<comment type="caution">
    <text evidence="2">The sequence shown here is derived from an EMBL/GenBank/DDBJ whole genome shotgun (WGS) entry which is preliminary data.</text>
</comment>
<keyword evidence="3" id="KW-1185">Reference proteome</keyword>
<proteinExistence type="predicted"/>
<gene>
    <name evidence="2" type="ORF">GCM10007935_14890</name>
</gene>
<dbReference type="SUPFAM" id="SSF54534">
    <property type="entry name" value="FKBP-like"/>
    <property type="match status" value="1"/>
</dbReference>
<evidence type="ECO:0000313" key="3">
    <source>
        <dbReference type="Proteomes" id="UP001156903"/>
    </source>
</evidence>
<evidence type="ECO:0000259" key="1">
    <source>
        <dbReference type="Pfam" id="PF01272"/>
    </source>
</evidence>
<dbReference type="PROSITE" id="PS00830">
    <property type="entry name" value="GREAB_2"/>
    <property type="match status" value="1"/>
</dbReference>
<reference evidence="3" key="1">
    <citation type="journal article" date="2019" name="Int. J. Syst. Evol. Microbiol.">
        <title>The Global Catalogue of Microorganisms (GCM) 10K type strain sequencing project: providing services to taxonomists for standard genome sequencing and annotation.</title>
        <authorList>
            <consortium name="The Broad Institute Genomics Platform"/>
            <consortium name="The Broad Institute Genome Sequencing Center for Infectious Disease"/>
            <person name="Wu L."/>
            <person name="Ma J."/>
        </authorList>
    </citation>
    <scope>NUCLEOTIDE SEQUENCE [LARGE SCALE GENOMIC DNA]</scope>
    <source>
        <strain evidence="3">NBRC 109341</strain>
    </source>
</reference>
<dbReference type="InterPro" id="IPR001437">
    <property type="entry name" value="Tscrpt_elong_fac_GreA/B_C"/>
</dbReference>
<keyword evidence="2" id="KW-0648">Protein biosynthesis</keyword>
<feature type="domain" description="Transcription elongation factor GreA/GreB C-terminal" evidence="1">
    <location>
        <begin position="57"/>
        <end position="131"/>
    </location>
</feature>
<evidence type="ECO:0000313" key="2">
    <source>
        <dbReference type="EMBL" id="GLS14059.1"/>
    </source>
</evidence>
<dbReference type="GO" id="GO:0003746">
    <property type="term" value="F:translation elongation factor activity"/>
    <property type="evidence" value="ECO:0007669"/>
    <property type="project" value="UniProtKB-KW"/>
</dbReference>
<dbReference type="Gene3D" id="3.10.50.30">
    <property type="entry name" value="Transcription elongation factor, GreA/GreB, C-terminal domain"/>
    <property type="match status" value="1"/>
</dbReference>
<dbReference type="PANTHER" id="PTHR30437:SF5">
    <property type="entry name" value="REGULATOR OF NUCLEOSIDE DIPHOSPHATE KINASE"/>
    <property type="match status" value="1"/>
</dbReference>
<dbReference type="InterPro" id="IPR036953">
    <property type="entry name" value="GreA/GreB_C_sf"/>
</dbReference>
<dbReference type="InterPro" id="IPR023459">
    <property type="entry name" value="Tscrpt_elong_fac_GreA/B_fam"/>
</dbReference>
<dbReference type="PANTHER" id="PTHR30437">
    <property type="entry name" value="TRANSCRIPTION ELONGATION FACTOR GREA"/>
    <property type="match status" value="1"/>
</dbReference>
<accession>A0ABQ6C2T6</accession>
<dbReference type="Proteomes" id="UP001156903">
    <property type="component" value="Unassembled WGS sequence"/>
</dbReference>